<feature type="domain" description="Ams2/SPT21 N-terminal" evidence="3">
    <location>
        <begin position="64"/>
        <end position="137"/>
    </location>
</feature>
<proteinExistence type="predicted"/>
<feature type="compositionally biased region" description="Pro residues" evidence="1">
    <location>
        <begin position="248"/>
        <end position="260"/>
    </location>
</feature>
<feature type="region of interest" description="Disordered" evidence="1">
    <location>
        <begin position="1135"/>
        <end position="1188"/>
    </location>
</feature>
<feature type="compositionally biased region" description="Polar residues" evidence="1">
    <location>
        <begin position="328"/>
        <end position="351"/>
    </location>
</feature>
<reference evidence="5" key="2">
    <citation type="submission" date="2015-01" db="EMBL/GenBank/DDBJ databases">
        <title>Evolutionary Origins and Diversification of the Mycorrhizal Mutualists.</title>
        <authorList>
            <consortium name="DOE Joint Genome Institute"/>
            <consortium name="Mycorrhizal Genomics Consortium"/>
            <person name="Kohler A."/>
            <person name="Kuo A."/>
            <person name="Nagy L.G."/>
            <person name="Floudas D."/>
            <person name="Copeland A."/>
            <person name="Barry K.W."/>
            <person name="Cichocki N."/>
            <person name="Veneault-Fourrey C."/>
            <person name="LaButti K."/>
            <person name="Lindquist E.A."/>
            <person name="Lipzen A."/>
            <person name="Lundell T."/>
            <person name="Morin E."/>
            <person name="Murat C."/>
            <person name="Riley R."/>
            <person name="Ohm R."/>
            <person name="Sun H."/>
            <person name="Tunlid A."/>
            <person name="Henrissat B."/>
            <person name="Grigoriev I.V."/>
            <person name="Hibbett D.S."/>
            <person name="Martin F."/>
        </authorList>
    </citation>
    <scope>NUCLEOTIDE SEQUENCE [LARGE SCALE GENOMIC DNA]</scope>
    <source>
        <strain evidence="5">MUT 4182</strain>
    </source>
</reference>
<feature type="region of interest" description="Disordered" evidence="1">
    <location>
        <begin position="862"/>
        <end position="970"/>
    </location>
</feature>
<feature type="compositionally biased region" description="Polar residues" evidence="1">
    <location>
        <begin position="157"/>
        <end position="167"/>
    </location>
</feature>
<dbReference type="Gene3D" id="1.10.510.10">
    <property type="entry name" value="Transferase(Phosphotransferase) domain 1"/>
    <property type="match status" value="1"/>
</dbReference>
<evidence type="ECO:0000259" key="2">
    <source>
        <dbReference type="Pfam" id="PF17667"/>
    </source>
</evidence>
<dbReference type="OrthoDB" id="5569250at2759"/>
<keyword evidence="5" id="KW-1185">Reference proteome</keyword>
<feature type="compositionally biased region" description="Low complexity" evidence="1">
    <location>
        <begin position="937"/>
        <end position="954"/>
    </location>
</feature>
<feature type="region of interest" description="Disordered" evidence="1">
    <location>
        <begin position="451"/>
        <end position="634"/>
    </location>
</feature>
<dbReference type="Pfam" id="PF25823">
    <property type="entry name" value="Ams2-SPT21_N"/>
    <property type="match status" value="1"/>
</dbReference>
<feature type="region of interest" description="Disordered" evidence="1">
    <location>
        <begin position="25"/>
        <end position="49"/>
    </location>
</feature>
<dbReference type="Pfam" id="PF17667">
    <property type="entry name" value="Pkinase_fungal"/>
    <property type="match status" value="1"/>
</dbReference>
<feature type="compositionally biased region" description="Polar residues" evidence="1">
    <location>
        <begin position="584"/>
        <end position="606"/>
    </location>
</feature>
<dbReference type="EMBL" id="KN822987">
    <property type="protein sequence ID" value="KIO29056.1"/>
    <property type="molecule type" value="Genomic_DNA"/>
</dbReference>
<evidence type="ECO:0000259" key="3">
    <source>
        <dbReference type="Pfam" id="PF25823"/>
    </source>
</evidence>
<feature type="region of interest" description="Disordered" evidence="1">
    <location>
        <begin position="672"/>
        <end position="846"/>
    </location>
</feature>
<feature type="compositionally biased region" description="Low complexity" evidence="1">
    <location>
        <begin position="380"/>
        <end position="408"/>
    </location>
</feature>
<sequence>MSAGETVVKLGVKITYNLNDSPQLRLARHPPTDVTVYDDPDGTSSTTPIGAAKKKSYVGKFAELPLKACLSALKDASPELLSNPSHDYSVYLNDPTEPSSDGSTSGVLVGKGLLSWGLEPQGGEEQTTVFGKIVKDGIRGQSVLVHLVLEKTARVSRASSSRQTLQNVDAAPPAASASASAPAPSVPVTGNQNVNVAALLKLLSSAGSLPTLPQMPNSNGGDMSQLLSALAGVYNFGMLNQSATAQPSPQPQPVPNPASRPLPSHKERASRQNEDVVIVKEEDEEEILEIECMPSSSSAPATRPTPIAATRPTSSTQAAAPKLILKHSASQSSLPKPSAQSQPQLPSTLATSGARPRKSSGQATTQLLGDKENLPPAPSLPASTSSNSLKPPTEPTPLSKSKSTPSLPFRGAGAVSAQNLTPFLPVPALQPKNITQSAHPVVLFVQPIPSTLQRPEVAPAVKSSSSGSASKKKGRDSHLHAGPHGNGWYRRAELPPPSSDAAVIATSTAVNSDALMSDVGDEAEKKDEKKDKKKRASEAGDDGGARKKRKKSKIGSGSGAATSPVRSSGVRTVPVAATSPVRRPTTTIKRITLKTSSKPPTATETPPKSAEATPTAVTGKETSVPPSRPPAPVRQLNFLSLGQRPFLRTQSEGFGQLYPNNLLPPRPIATSLASSPAVPGLALPCLSMPSMVPAPSPTPEPSRPSTPAPVAEAAPIPRPCTPVNAAKVPLPPSTPKRRKKSKSPEPKEQKQAMDVDEDEGDGSPLFLPTPQVDKTGSRKGTVGRELPRMMAPPMTPTRPKASAQSRPPPKALIGPSSDATDDAVDAALNSAFDSSDDDDAIVPPPSDLYASITVQKAPLDYKALGLPPSSPPSSFADSSSPNVSPRFTLDAVEDEEMVELLGDPEAAMEEEDGSSSKEESSTSGSSSDKDTERESSVAESATSSSSGTESSSSSDAVLATSDAPPPLQPQMDFATLANMLGLVNTASNCNAPSQSNTTAQPVEGPFDFWNALGITPDAPVEPVATNAPASDGLGGMHGSDIFDFDAATAEGLLNALGGAGISPKKNVGKEARATPSTLDEESFRTLIENFRWDRGCELQALRVQVSKGSSPPSGCLKSSAKATSSLDCTIAEPEWYKNLGDSPPPSTTMSTEHPMAQTPVDKPPPSSTTMSTERPITPPPTQFSHKSSPIKKGAFFAGHKLEQVQRYGYDKEIHRKTDFKDADDLFKFLGTPTFDKLPNVRFGATVPRSEFIAEANSISKSIKEEYFKNSSSGRVIFKDTEHKVPRGHVTDTICRPDITAAFEDDFSGQDTTFWPCIGVVGEWASKGTLPEDQETKAISYLHYLLLARPDLYVAQGILASEDSMMFLVGIGGFGIRRLKIRWDHKELSKLLYAFIYRIYDPDHFADSSYKLDPIVNKDDRPTWTITIQVKSRVDGVTTERPVPCPNFLPLYASSPFETRTHVFATKGAGVDVDGEKLTVLKDQVCRIRNRFDEHEILELVHKPGRVPGVVEAVYHKSIELPSQLDHLKVGKIKHRHGLRQLGSPFASIPTAKEMLRVAFDLVEVLRFLKAKRNILHRDISIGNVMYAPPSEDKQDLDTSTQDDEVLFSEFFISDSPRRPHTTSVLLVDFNHAEHLTSKTGDSHERVERTGTPLFMARAVELGRPTDIAEWPPDRFLYEIPSAPEKYATHYQDTRLKKFPPKPYEQFTKEVNHAPWRHELDHDIESVFWLMLYWAATAQPKSGAAEHIPATVWGGLTGSVVERQGLLKTLLRRETAKGAFHSTFQPFDELFKVLAGILSSIDRHWLHASEERNDPEYFAEAFQRLILQFLIKHKDDGDNSFMNQAIDSNPRKREQQSIQVPRSSTANQRSHASSQGKRASNTAEQSDPKRRRTTQEPETDRNSEN</sequence>
<dbReference type="Proteomes" id="UP000054248">
    <property type="component" value="Unassembled WGS sequence"/>
</dbReference>
<feature type="region of interest" description="Disordered" evidence="1">
    <location>
        <begin position="1840"/>
        <end position="1904"/>
    </location>
</feature>
<evidence type="ECO:0000256" key="1">
    <source>
        <dbReference type="SAM" id="MobiDB-lite"/>
    </source>
</evidence>
<gene>
    <name evidence="4" type="ORF">M407DRAFT_21798</name>
</gene>
<feature type="compositionally biased region" description="Basic and acidic residues" evidence="1">
    <location>
        <begin position="264"/>
        <end position="280"/>
    </location>
</feature>
<feature type="compositionally biased region" description="Low complexity" evidence="1">
    <location>
        <begin position="170"/>
        <end position="183"/>
    </location>
</feature>
<organism evidence="4 5">
    <name type="scientific">Tulasnella calospora MUT 4182</name>
    <dbReference type="NCBI Taxonomy" id="1051891"/>
    <lineage>
        <taxon>Eukaryota</taxon>
        <taxon>Fungi</taxon>
        <taxon>Dikarya</taxon>
        <taxon>Basidiomycota</taxon>
        <taxon>Agaricomycotina</taxon>
        <taxon>Agaricomycetes</taxon>
        <taxon>Cantharellales</taxon>
        <taxon>Tulasnellaceae</taxon>
        <taxon>Tulasnella</taxon>
    </lineage>
</organism>
<dbReference type="SUPFAM" id="SSF56112">
    <property type="entry name" value="Protein kinase-like (PK-like)"/>
    <property type="match status" value="1"/>
</dbReference>
<feature type="compositionally biased region" description="Basic and acidic residues" evidence="1">
    <location>
        <begin position="927"/>
        <end position="936"/>
    </location>
</feature>
<dbReference type="InterPro" id="IPR040976">
    <property type="entry name" value="Pkinase_fungal"/>
</dbReference>
<accession>A0A0C3QMH6</accession>
<reference evidence="4 5" key="1">
    <citation type="submission" date="2014-04" db="EMBL/GenBank/DDBJ databases">
        <authorList>
            <consortium name="DOE Joint Genome Institute"/>
            <person name="Kuo A."/>
            <person name="Girlanda M."/>
            <person name="Perotto S."/>
            <person name="Kohler A."/>
            <person name="Nagy L.G."/>
            <person name="Floudas D."/>
            <person name="Copeland A."/>
            <person name="Barry K.W."/>
            <person name="Cichocki N."/>
            <person name="Veneault-Fourrey C."/>
            <person name="LaButti K."/>
            <person name="Lindquist E.A."/>
            <person name="Lipzen A."/>
            <person name="Lundell T."/>
            <person name="Morin E."/>
            <person name="Murat C."/>
            <person name="Sun H."/>
            <person name="Tunlid A."/>
            <person name="Henrissat B."/>
            <person name="Grigoriev I.V."/>
            <person name="Hibbett D.S."/>
            <person name="Martin F."/>
            <person name="Nordberg H.P."/>
            <person name="Cantor M.N."/>
            <person name="Hua S.X."/>
        </authorList>
    </citation>
    <scope>NUCLEOTIDE SEQUENCE [LARGE SCALE GENOMIC DNA]</scope>
    <source>
        <strain evidence="4 5">MUT 4182</strain>
    </source>
</reference>
<protein>
    <submittedName>
        <fullName evidence="4">Uncharacterized protein</fullName>
    </submittedName>
</protein>
<feature type="compositionally biased region" description="Low complexity" evidence="1">
    <location>
        <begin position="290"/>
        <end position="316"/>
    </location>
</feature>
<dbReference type="InterPro" id="IPR057725">
    <property type="entry name" value="Ams2-SPT21_N"/>
</dbReference>
<feature type="compositionally biased region" description="Basic and acidic residues" evidence="1">
    <location>
        <begin position="742"/>
        <end position="753"/>
    </location>
</feature>
<feature type="compositionally biased region" description="Pro residues" evidence="1">
    <location>
        <begin position="692"/>
        <end position="707"/>
    </location>
</feature>
<dbReference type="InterPro" id="IPR011009">
    <property type="entry name" value="Kinase-like_dom_sf"/>
</dbReference>
<feature type="region of interest" description="Disordered" evidence="1">
    <location>
        <begin position="242"/>
        <end position="413"/>
    </location>
</feature>
<evidence type="ECO:0000313" key="4">
    <source>
        <dbReference type="EMBL" id="KIO29056.1"/>
    </source>
</evidence>
<name>A0A0C3QMH6_9AGAM</name>
<feature type="domain" description="Fungal-type protein kinase" evidence="2">
    <location>
        <begin position="1531"/>
        <end position="1732"/>
    </location>
</feature>
<evidence type="ECO:0000313" key="5">
    <source>
        <dbReference type="Proteomes" id="UP000054248"/>
    </source>
</evidence>
<feature type="compositionally biased region" description="Basic and acidic residues" evidence="1">
    <location>
        <begin position="1892"/>
        <end position="1904"/>
    </location>
</feature>
<feature type="compositionally biased region" description="Polar residues" evidence="1">
    <location>
        <begin position="1855"/>
        <end position="1884"/>
    </location>
</feature>
<dbReference type="HOGENOM" id="CLU_235749_0_0_1"/>
<feature type="compositionally biased region" description="Low complexity" evidence="1">
    <location>
        <begin position="872"/>
        <end position="885"/>
    </location>
</feature>
<feature type="region of interest" description="Disordered" evidence="1">
    <location>
        <begin position="156"/>
        <end position="188"/>
    </location>
</feature>